<evidence type="ECO:0000313" key="6">
    <source>
        <dbReference type="EMBL" id="KAK7840425.1"/>
    </source>
</evidence>
<feature type="transmembrane region" description="Helical" evidence="5">
    <location>
        <begin position="171"/>
        <end position="196"/>
    </location>
</feature>
<comment type="subcellular location">
    <subcellularLocation>
        <location evidence="1">Nucleus</location>
    </subcellularLocation>
</comment>
<organism evidence="6 7">
    <name type="scientific">Quercus suber</name>
    <name type="common">Cork oak</name>
    <dbReference type="NCBI Taxonomy" id="58331"/>
    <lineage>
        <taxon>Eukaryota</taxon>
        <taxon>Viridiplantae</taxon>
        <taxon>Streptophyta</taxon>
        <taxon>Embryophyta</taxon>
        <taxon>Tracheophyta</taxon>
        <taxon>Spermatophyta</taxon>
        <taxon>Magnoliopsida</taxon>
        <taxon>eudicotyledons</taxon>
        <taxon>Gunneridae</taxon>
        <taxon>Pentapetalae</taxon>
        <taxon>rosids</taxon>
        <taxon>fabids</taxon>
        <taxon>Fagales</taxon>
        <taxon>Fagaceae</taxon>
        <taxon>Quercus</taxon>
    </lineage>
</organism>
<dbReference type="AlphaFoldDB" id="A0AAW0KLR7"/>
<name>A0AAW0KLR7_QUESU</name>
<evidence type="ECO:0000256" key="2">
    <source>
        <dbReference type="ARBA" id="ARBA00022574"/>
    </source>
</evidence>
<gene>
    <name evidence="6" type="primary">NUP43_0</name>
    <name evidence="6" type="ORF">CFP56_016725</name>
</gene>
<keyword evidence="5" id="KW-0812">Transmembrane</keyword>
<evidence type="ECO:0000256" key="4">
    <source>
        <dbReference type="ARBA" id="ARBA00023242"/>
    </source>
</evidence>
<dbReference type="PANTHER" id="PTHR22652">
    <property type="entry name" value="NUCLEOPORIN NUP43"/>
    <property type="match status" value="1"/>
</dbReference>
<dbReference type="PANTHER" id="PTHR22652:SF0">
    <property type="entry name" value="NUCLEOPORIN NUP43"/>
    <property type="match status" value="1"/>
</dbReference>
<comment type="caution">
    <text evidence="6">The sequence shown here is derived from an EMBL/GenBank/DDBJ whole genome shotgun (WGS) entry which is preliminary data.</text>
</comment>
<keyword evidence="7" id="KW-1185">Reference proteome</keyword>
<evidence type="ECO:0000313" key="7">
    <source>
        <dbReference type="Proteomes" id="UP000237347"/>
    </source>
</evidence>
<proteinExistence type="predicted"/>
<protein>
    <submittedName>
        <fullName evidence="6">Nuclear pore complex protein nup43</fullName>
    </submittedName>
</protein>
<accession>A0AAW0KLR7</accession>
<evidence type="ECO:0000256" key="5">
    <source>
        <dbReference type="SAM" id="Phobius"/>
    </source>
</evidence>
<dbReference type="EMBL" id="PKMF04000262">
    <property type="protein sequence ID" value="KAK7840425.1"/>
    <property type="molecule type" value="Genomic_DNA"/>
</dbReference>
<dbReference type="GO" id="GO:0031080">
    <property type="term" value="C:nuclear pore outer ring"/>
    <property type="evidence" value="ECO:0007669"/>
    <property type="project" value="TreeGrafter"/>
</dbReference>
<sequence>MAITGTGTALRDLPQIHRFPQTKYIDAVRWLPQLSAFDRFAIFSLFNFDSNTPSLKIHSLNPQSQTLTLTPQSTFSPPSRISSLKTSQTPTIATSTFSDSLHLLFANAVDASLESKCSVPMKELHIGAVSYVDVKDGGAECMTVEGLRSAVVYLQSLTDQWVSIRSVGLKFLGLFTGFSNLGLKFMGLFLGLMFVWRV</sequence>
<keyword evidence="4" id="KW-0539">Nucleus</keyword>
<keyword evidence="5" id="KW-0472">Membrane</keyword>
<dbReference type="Proteomes" id="UP000237347">
    <property type="component" value="Unassembled WGS sequence"/>
</dbReference>
<keyword evidence="3" id="KW-0677">Repeat</keyword>
<reference evidence="6 7" key="1">
    <citation type="journal article" date="2018" name="Sci. Data">
        <title>The draft genome sequence of cork oak.</title>
        <authorList>
            <person name="Ramos A.M."/>
            <person name="Usie A."/>
            <person name="Barbosa P."/>
            <person name="Barros P.M."/>
            <person name="Capote T."/>
            <person name="Chaves I."/>
            <person name="Simoes F."/>
            <person name="Abreu I."/>
            <person name="Carrasquinho I."/>
            <person name="Faro C."/>
            <person name="Guimaraes J.B."/>
            <person name="Mendonca D."/>
            <person name="Nobrega F."/>
            <person name="Rodrigues L."/>
            <person name="Saibo N.J.M."/>
            <person name="Varela M.C."/>
            <person name="Egas C."/>
            <person name="Matos J."/>
            <person name="Miguel C.M."/>
            <person name="Oliveira M.M."/>
            <person name="Ricardo C.P."/>
            <person name="Goncalves S."/>
        </authorList>
    </citation>
    <scope>NUCLEOTIDE SEQUENCE [LARGE SCALE GENOMIC DNA]</scope>
    <source>
        <strain evidence="7">cv. HL8</strain>
    </source>
</reference>
<evidence type="ECO:0000256" key="1">
    <source>
        <dbReference type="ARBA" id="ARBA00004123"/>
    </source>
</evidence>
<keyword evidence="2" id="KW-0853">WD repeat</keyword>
<keyword evidence="5" id="KW-1133">Transmembrane helix</keyword>
<evidence type="ECO:0000256" key="3">
    <source>
        <dbReference type="ARBA" id="ARBA00022737"/>
    </source>
</evidence>